<dbReference type="InterPro" id="IPR003808">
    <property type="entry name" value="Fe-S_metab-assoc_dom"/>
</dbReference>
<dbReference type="PANTHER" id="PTHR43597">
    <property type="entry name" value="SULFUR ACCEPTOR PROTEIN CSDE"/>
    <property type="match status" value="1"/>
</dbReference>
<dbReference type="EMBL" id="VHLH01000001">
    <property type="protein sequence ID" value="TPW32726.1"/>
    <property type="molecule type" value="Genomic_DNA"/>
</dbReference>
<dbReference type="Pfam" id="PF02657">
    <property type="entry name" value="SufE"/>
    <property type="match status" value="1"/>
</dbReference>
<dbReference type="RefSeq" id="WP_141165272.1">
    <property type="nucleotide sequence ID" value="NZ_VHLH01000001.1"/>
</dbReference>
<comment type="similarity">
    <text evidence="1">Belongs to the SufE family.</text>
</comment>
<gene>
    <name evidence="3" type="ORF">FJU11_00420</name>
</gene>
<evidence type="ECO:0000256" key="1">
    <source>
        <dbReference type="ARBA" id="ARBA00010282"/>
    </source>
</evidence>
<proteinExistence type="inferred from homology"/>
<dbReference type="SUPFAM" id="SSF82649">
    <property type="entry name" value="SufE/NifU"/>
    <property type="match status" value="1"/>
</dbReference>
<evidence type="ECO:0000313" key="4">
    <source>
        <dbReference type="Proteomes" id="UP000320314"/>
    </source>
</evidence>
<name>A0A506UHD1_9HYPH</name>
<dbReference type="Proteomes" id="UP000320314">
    <property type="component" value="Unassembled WGS sequence"/>
</dbReference>
<dbReference type="OrthoDB" id="9799320at2"/>
<sequence length="140" mass="15330">MADIDTIIEDFEFLDDWEDRYRYVIELGKALPDMPEGDRTEANKVQGCVSQVWLVHEETGAGTDPVMVFRGDSDAHIVRGLVAITLSAVDGKRASEIEAFDAVDLFSRIGLIEHLTPQRANGLRAMIGRIKAEAAVASAA</sequence>
<feature type="domain" description="Fe-S metabolism associated" evidence="2">
    <location>
        <begin position="8"/>
        <end position="132"/>
    </location>
</feature>
<reference evidence="3 4" key="1">
    <citation type="submission" date="2019-06" db="EMBL/GenBank/DDBJ databases">
        <authorList>
            <person name="Li M."/>
        </authorList>
    </citation>
    <scope>NUCLEOTIDE SEQUENCE [LARGE SCALE GENOMIC DNA]</scope>
    <source>
        <strain evidence="3 4">BGMRC6574</strain>
    </source>
</reference>
<accession>A0A506UHD1</accession>
<dbReference type="AlphaFoldDB" id="A0A506UHD1"/>
<evidence type="ECO:0000313" key="3">
    <source>
        <dbReference type="EMBL" id="TPW32726.1"/>
    </source>
</evidence>
<dbReference type="PANTHER" id="PTHR43597:SF5">
    <property type="entry name" value="SUFE-LIKE PROTEIN 2, CHLOROPLASTIC"/>
    <property type="match status" value="1"/>
</dbReference>
<organism evidence="3 4">
    <name type="scientific">Pararhizobium mangrovi</name>
    <dbReference type="NCBI Taxonomy" id="2590452"/>
    <lineage>
        <taxon>Bacteria</taxon>
        <taxon>Pseudomonadati</taxon>
        <taxon>Pseudomonadota</taxon>
        <taxon>Alphaproteobacteria</taxon>
        <taxon>Hyphomicrobiales</taxon>
        <taxon>Rhizobiaceae</taxon>
        <taxon>Rhizobium/Agrobacterium group</taxon>
        <taxon>Pararhizobium</taxon>
    </lineage>
</organism>
<dbReference type="Gene3D" id="3.90.1010.10">
    <property type="match status" value="1"/>
</dbReference>
<protein>
    <submittedName>
        <fullName evidence="3">SufE family protein</fullName>
    </submittedName>
</protein>
<evidence type="ECO:0000259" key="2">
    <source>
        <dbReference type="Pfam" id="PF02657"/>
    </source>
</evidence>
<comment type="caution">
    <text evidence="3">The sequence shown here is derived from an EMBL/GenBank/DDBJ whole genome shotgun (WGS) entry which is preliminary data.</text>
</comment>
<keyword evidence="4" id="KW-1185">Reference proteome</keyword>